<dbReference type="InterPro" id="IPR002110">
    <property type="entry name" value="Ankyrin_rpt"/>
</dbReference>
<dbReference type="PANTHER" id="PTHR24193:SF121">
    <property type="entry name" value="ADA2A-CONTAINING COMPLEX COMPONENT 3, ISOFORM D"/>
    <property type="match status" value="1"/>
</dbReference>
<feature type="repeat" description="ANK" evidence="3">
    <location>
        <begin position="246"/>
        <end position="279"/>
    </location>
</feature>
<dbReference type="EMBL" id="JAFIMR010000025">
    <property type="protein sequence ID" value="KAI1863619.1"/>
    <property type="molecule type" value="Genomic_DNA"/>
</dbReference>
<dbReference type="SUPFAM" id="SSF81383">
    <property type="entry name" value="F-box domain"/>
    <property type="match status" value="1"/>
</dbReference>
<dbReference type="AlphaFoldDB" id="A0A9P9WHJ7"/>
<name>A0A9P9WHJ7_9PEZI</name>
<proteinExistence type="predicted"/>
<dbReference type="Gene3D" id="1.25.40.20">
    <property type="entry name" value="Ankyrin repeat-containing domain"/>
    <property type="match status" value="1"/>
</dbReference>
<evidence type="ECO:0000256" key="3">
    <source>
        <dbReference type="PROSITE-ProRule" id="PRU00023"/>
    </source>
</evidence>
<keyword evidence="1" id="KW-0677">Repeat</keyword>
<evidence type="ECO:0000256" key="2">
    <source>
        <dbReference type="ARBA" id="ARBA00023043"/>
    </source>
</evidence>
<accession>A0A9P9WHJ7</accession>
<organism evidence="4 5">
    <name type="scientific">Neoarthrinium moseri</name>
    <dbReference type="NCBI Taxonomy" id="1658444"/>
    <lineage>
        <taxon>Eukaryota</taxon>
        <taxon>Fungi</taxon>
        <taxon>Dikarya</taxon>
        <taxon>Ascomycota</taxon>
        <taxon>Pezizomycotina</taxon>
        <taxon>Sordariomycetes</taxon>
        <taxon>Xylariomycetidae</taxon>
        <taxon>Amphisphaeriales</taxon>
        <taxon>Apiosporaceae</taxon>
        <taxon>Neoarthrinium</taxon>
    </lineage>
</organism>
<dbReference type="PROSITE" id="PS50297">
    <property type="entry name" value="ANK_REP_REGION"/>
    <property type="match status" value="1"/>
</dbReference>
<feature type="repeat" description="ANK" evidence="3">
    <location>
        <begin position="120"/>
        <end position="149"/>
    </location>
</feature>
<dbReference type="Proteomes" id="UP000829685">
    <property type="component" value="Unassembled WGS sequence"/>
</dbReference>
<dbReference type="InterPro" id="IPR036047">
    <property type="entry name" value="F-box-like_dom_sf"/>
</dbReference>
<gene>
    <name evidence="4" type="ORF">JX265_008836</name>
</gene>
<dbReference type="GO" id="GO:0000976">
    <property type="term" value="F:transcription cis-regulatory region binding"/>
    <property type="evidence" value="ECO:0007669"/>
    <property type="project" value="TreeGrafter"/>
</dbReference>
<dbReference type="Pfam" id="PF00023">
    <property type="entry name" value="Ank"/>
    <property type="match status" value="1"/>
</dbReference>
<dbReference type="SMART" id="SM00248">
    <property type="entry name" value="ANK"/>
    <property type="match status" value="4"/>
</dbReference>
<evidence type="ECO:0000313" key="5">
    <source>
        <dbReference type="Proteomes" id="UP000829685"/>
    </source>
</evidence>
<dbReference type="Pfam" id="PF12796">
    <property type="entry name" value="Ank_2"/>
    <property type="match status" value="1"/>
</dbReference>
<dbReference type="InterPro" id="IPR036770">
    <property type="entry name" value="Ankyrin_rpt-contain_sf"/>
</dbReference>
<dbReference type="PROSITE" id="PS50088">
    <property type="entry name" value="ANK_REPEAT"/>
    <property type="match status" value="2"/>
</dbReference>
<dbReference type="GO" id="GO:0005634">
    <property type="term" value="C:nucleus"/>
    <property type="evidence" value="ECO:0007669"/>
    <property type="project" value="TreeGrafter"/>
</dbReference>
<dbReference type="GO" id="GO:0045944">
    <property type="term" value="P:positive regulation of transcription by RNA polymerase II"/>
    <property type="evidence" value="ECO:0007669"/>
    <property type="project" value="TreeGrafter"/>
</dbReference>
<dbReference type="PANTHER" id="PTHR24193">
    <property type="entry name" value="ANKYRIN REPEAT PROTEIN"/>
    <property type="match status" value="1"/>
</dbReference>
<dbReference type="InterPro" id="IPR050663">
    <property type="entry name" value="Ankyrin-SOCS_Box"/>
</dbReference>
<comment type="caution">
    <text evidence="4">The sequence shown here is derived from an EMBL/GenBank/DDBJ whole genome shotgun (WGS) entry which is preliminary data.</text>
</comment>
<keyword evidence="5" id="KW-1185">Reference proteome</keyword>
<evidence type="ECO:0000256" key="1">
    <source>
        <dbReference type="ARBA" id="ARBA00022737"/>
    </source>
</evidence>
<evidence type="ECO:0000313" key="4">
    <source>
        <dbReference type="EMBL" id="KAI1863619.1"/>
    </source>
</evidence>
<reference evidence="4" key="1">
    <citation type="submission" date="2021-03" db="EMBL/GenBank/DDBJ databases">
        <title>Revisited historic fungal species revealed as producer of novel bioactive compounds through whole genome sequencing and comparative genomics.</title>
        <authorList>
            <person name="Vignolle G.A."/>
            <person name="Hochenegger N."/>
            <person name="Mach R.L."/>
            <person name="Mach-Aigner A.R."/>
            <person name="Javad Rahimi M."/>
            <person name="Salim K.A."/>
            <person name="Chan C.M."/>
            <person name="Lim L.B.L."/>
            <person name="Cai F."/>
            <person name="Druzhinina I.S."/>
            <person name="U'Ren J.M."/>
            <person name="Derntl C."/>
        </authorList>
    </citation>
    <scope>NUCLEOTIDE SEQUENCE</scope>
    <source>
        <strain evidence="4">TUCIM 5799</strain>
    </source>
</reference>
<protein>
    <submittedName>
        <fullName evidence="4">Uncharacterized protein</fullName>
    </submittedName>
</protein>
<dbReference type="SUPFAM" id="SSF48403">
    <property type="entry name" value="Ankyrin repeat"/>
    <property type="match status" value="1"/>
</dbReference>
<sequence>MESKPFPIQQLPGELLRLIFDFCDEQSASAWARTSASWYRTVGHMLYEAQVARNNWKVLFWAAYHGSIGTLKQWTSIRNEDGGIRGSLSAYVRWTFDDKSTYTADPFSTGNLQSCQMIASPIHMAAMGGQLEAVQFLLDNGADIDACSLKTTPHGLTVFNDARDLHSHTYERCALPAALHTSIICGHAPVAELLVARGADIRLRPLRQDYEIGVTALHLAAAYGMETVIRLICHRSDVDVDAADCNGQSPLVYAAESAKGHISLRVLKELGANVNIHVSIQGGPGTPLLVALIQRIRWRAALKLMDCGATVHKNGGREYLLEVCNQAKDSAIHPDVPDPAAWDELVSRISGDDDTDSRTGAAMSRIVGSPWGKLSRLVRRADR</sequence>
<keyword evidence="2 3" id="KW-0040">ANK repeat</keyword>